<dbReference type="GO" id="GO:0002949">
    <property type="term" value="P:tRNA threonylcarbamoyladenosine modification"/>
    <property type="evidence" value="ECO:0007669"/>
    <property type="project" value="InterPro"/>
</dbReference>
<comment type="similarity">
    <text evidence="2">Belongs to the TsaE family.</text>
</comment>
<keyword evidence="4" id="KW-0963">Cytoplasm</keyword>
<comment type="caution">
    <text evidence="11">The sequence shown here is derived from an EMBL/GenBank/DDBJ whole genome shotgun (WGS) entry which is preliminary data.</text>
</comment>
<dbReference type="GO" id="GO:0046872">
    <property type="term" value="F:metal ion binding"/>
    <property type="evidence" value="ECO:0007669"/>
    <property type="project" value="UniProtKB-KW"/>
</dbReference>
<protein>
    <recommendedName>
        <fullName evidence="3">tRNA threonylcarbamoyladenosine biosynthesis protein TsaE</fullName>
    </recommendedName>
    <alternativeName>
        <fullName evidence="10">t(6)A37 threonylcarbamoyladenosine biosynthesis protein TsaE</fullName>
    </alternativeName>
</protein>
<name>A0A1G2R855_9BACT</name>
<sequence length="141" mass="15850">MKKSTFVSNSPRATQALGSKIAKSILKFPIGKHAAVVSLEGDLGSGKTTFSQGFAKGLGIKQNVTSPTFVIVKPYKIRDTRYKLFYHIDCYRIHKPKELLDLGWKEILKNPRAIILIEWGDQVRRILPKDSIRIAFSHGVI</sequence>
<dbReference type="NCBIfam" id="TIGR00150">
    <property type="entry name" value="T6A_YjeE"/>
    <property type="match status" value="1"/>
</dbReference>
<gene>
    <name evidence="11" type="ORF">A3J68_00655</name>
</gene>
<evidence type="ECO:0000256" key="8">
    <source>
        <dbReference type="ARBA" id="ARBA00022840"/>
    </source>
</evidence>
<dbReference type="Gene3D" id="3.40.50.300">
    <property type="entry name" value="P-loop containing nucleotide triphosphate hydrolases"/>
    <property type="match status" value="1"/>
</dbReference>
<evidence type="ECO:0000256" key="4">
    <source>
        <dbReference type="ARBA" id="ARBA00022490"/>
    </source>
</evidence>
<dbReference type="InterPro" id="IPR003442">
    <property type="entry name" value="T6A_TsaE"/>
</dbReference>
<keyword evidence="11" id="KW-0808">Transferase</keyword>
<dbReference type="EMBL" id="MHTY01000010">
    <property type="protein sequence ID" value="OHA69003.1"/>
    <property type="molecule type" value="Genomic_DNA"/>
</dbReference>
<evidence type="ECO:0000256" key="9">
    <source>
        <dbReference type="ARBA" id="ARBA00022842"/>
    </source>
</evidence>
<accession>A0A1G2R855</accession>
<evidence type="ECO:0000313" key="11">
    <source>
        <dbReference type="EMBL" id="OHA69003.1"/>
    </source>
</evidence>
<evidence type="ECO:0000256" key="10">
    <source>
        <dbReference type="ARBA" id="ARBA00032441"/>
    </source>
</evidence>
<evidence type="ECO:0000256" key="6">
    <source>
        <dbReference type="ARBA" id="ARBA00022723"/>
    </source>
</evidence>
<organism evidence="11 12">
    <name type="scientific">Candidatus Wildermuthbacteria bacterium RIFCSPHIGHO2_02_FULL_48_16</name>
    <dbReference type="NCBI Taxonomy" id="1802453"/>
    <lineage>
        <taxon>Bacteria</taxon>
        <taxon>Candidatus Wildermuthiibacteriota</taxon>
    </lineage>
</organism>
<proteinExistence type="inferred from homology"/>
<keyword evidence="7" id="KW-0547">Nucleotide-binding</keyword>
<dbReference type="InterPro" id="IPR027417">
    <property type="entry name" value="P-loop_NTPase"/>
</dbReference>
<dbReference type="SUPFAM" id="SSF52540">
    <property type="entry name" value="P-loop containing nucleoside triphosphate hydrolases"/>
    <property type="match status" value="1"/>
</dbReference>
<dbReference type="Proteomes" id="UP000178529">
    <property type="component" value="Unassembled WGS sequence"/>
</dbReference>
<keyword evidence="6" id="KW-0479">Metal-binding</keyword>
<keyword evidence="9" id="KW-0460">Magnesium</keyword>
<dbReference type="GO" id="GO:0005737">
    <property type="term" value="C:cytoplasm"/>
    <property type="evidence" value="ECO:0007669"/>
    <property type="project" value="UniProtKB-SubCell"/>
</dbReference>
<evidence type="ECO:0000256" key="2">
    <source>
        <dbReference type="ARBA" id="ARBA00007599"/>
    </source>
</evidence>
<dbReference type="GO" id="GO:0016740">
    <property type="term" value="F:transferase activity"/>
    <property type="evidence" value="ECO:0007669"/>
    <property type="project" value="UniProtKB-KW"/>
</dbReference>
<reference evidence="11 12" key="1">
    <citation type="journal article" date="2016" name="Nat. Commun.">
        <title>Thousands of microbial genomes shed light on interconnected biogeochemical processes in an aquifer system.</title>
        <authorList>
            <person name="Anantharaman K."/>
            <person name="Brown C.T."/>
            <person name="Hug L.A."/>
            <person name="Sharon I."/>
            <person name="Castelle C.J."/>
            <person name="Probst A.J."/>
            <person name="Thomas B.C."/>
            <person name="Singh A."/>
            <person name="Wilkins M.J."/>
            <person name="Karaoz U."/>
            <person name="Brodie E.L."/>
            <person name="Williams K.H."/>
            <person name="Hubbard S.S."/>
            <person name="Banfield J.F."/>
        </authorList>
    </citation>
    <scope>NUCLEOTIDE SEQUENCE [LARGE SCALE GENOMIC DNA]</scope>
</reference>
<evidence type="ECO:0000256" key="3">
    <source>
        <dbReference type="ARBA" id="ARBA00019010"/>
    </source>
</evidence>
<keyword evidence="8" id="KW-0067">ATP-binding</keyword>
<dbReference type="Pfam" id="PF02367">
    <property type="entry name" value="TsaE"/>
    <property type="match status" value="1"/>
</dbReference>
<dbReference type="AlphaFoldDB" id="A0A1G2R855"/>
<keyword evidence="5" id="KW-0819">tRNA processing</keyword>
<comment type="subcellular location">
    <subcellularLocation>
        <location evidence="1">Cytoplasm</location>
    </subcellularLocation>
</comment>
<dbReference type="PANTHER" id="PTHR33540:SF2">
    <property type="entry name" value="TRNA THREONYLCARBAMOYLADENOSINE BIOSYNTHESIS PROTEIN TSAE"/>
    <property type="match status" value="1"/>
</dbReference>
<evidence type="ECO:0000313" key="12">
    <source>
        <dbReference type="Proteomes" id="UP000178529"/>
    </source>
</evidence>
<evidence type="ECO:0000256" key="1">
    <source>
        <dbReference type="ARBA" id="ARBA00004496"/>
    </source>
</evidence>
<evidence type="ECO:0000256" key="5">
    <source>
        <dbReference type="ARBA" id="ARBA00022694"/>
    </source>
</evidence>
<dbReference type="PANTHER" id="PTHR33540">
    <property type="entry name" value="TRNA THREONYLCARBAMOYLADENOSINE BIOSYNTHESIS PROTEIN TSAE"/>
    <property type="match status" value="1"/>
</dbReference>
<dbReference type="GO" id="GO:0005524">
    <property type="term" value="F:ATP binding"/>
    <property type="evidence" value="ECO:0007669"/>
    <property type="project" value="UniProtKB-KW"/>
</dbReference>
<evidence type="ECO:0000256" key="7">
    <source>
        <dbReference type="ARBA" id="ARBA00022741"/>
    </source>
</evidence>